<organism evidence="1 2">
    <name type="scientific">Rasamsonia emersonii (strain ATCC 16479 / CBS 393.64 / IMI 116815)</name>
    <dbReference type="NCBI Taxonomy" id="1408163"/>
    <lineage>
        <taxon>Eukaryota</taxon>
        <taxon>Fungi</taxon>
        <taxon>Dikarya</taxon>
        <taxon>Ascomycota</taxon>
        <taxon>Pezizomycotina</taxon>
        <taxon>Eurotiomycetes</taxon>
        <taxon>Eurotiomycetidae</taxon>
        <taxon>Eurotiales</taxon>
        <taxon>Trichocomaceae</taxon>
        <taxon>Rasamsonia</taxon>
    </lineage>
</organism>
<keyword evidence="2" id="KW-1185">Reference proteome</keyword>
<dbReference type="RefSeq" id="XP_013324018.1">
    <property type="nucleotide sequence ID" value="XM_013468564.1"/>
</dbReference>
<reference evidence="1 2" key="1">
    <citation type="submission" date="2015-04" db="EMBL/GenBank/DDBJ databases">
        <authorList>
            <person name="Heijne W.H."/>
            <person name="Fedorova N.D."/>
            <person name="Nierman W.C."/>
            <person name="Vollebregt A.W."/>
            <person name="Zhao Z."/>
            <person name="Wu L."/>
            <person name="Kumar M."/>
            <person name="Stam H."/>
            <person name="van den Berg M.A."/>
            <person name="Pel H.J."/>
        </authorList>
    </citation>
    <scope>NUCLEOTIDE SEQUENCE [LARGE SCALE GENOMIC DNA]</scope>
    <source>
        <strain evidence="1 2">CBS 393.64</strain>
    </source>
</reference>
<dbReference type="EMBL" id="LASV01000657">
    <property type="protein sequence ID" value="KKA17406.1"/>
    <property type="molecule type" value="Genomic_DNA"/>
</dbReference>
<dbReference type="AlphaFoldDB" id="A0A0F4YHQ0"/>
<evidence type="ECO:0000313" key="2">
    <source>
        <dbReference type="Proteomes" id="UP000053958"/>
    </source>
</evidence>
<sequence>YRKAASLHLFCHAPIECEQPERILGATDKRLQKYRVECTEKVSLFVLTTTTSAMDVNTIDQFTRESLSVLITHKGLEQLLQLCQACSSIGRKSSSSQCPLYGASTNKGRADLSLSLARCYATVIIIRPESSEELSIAVLRVSGDTQKSSQDQSIG</sequence>
<proteinExistence type="predicted"/>
<dbReference type="GeneID" id="25320911"/>
<gene>
    <name evidence="1" type="ORF">T310_8725</name>
</gene>
<feature type="non-terminal residue" evidence="1">
    <location>
        <position position="1"/>
    </location>
</feature>
<protein>
    <submittedName>
        <fullName evidence="1">Uncharacterized protein</fullName>
    </submittedName>
</protein>
<accession>A0A0F4YHQ0</accession>
<dbReference type="Proteomes" id="UP000053958">
    <property type="component" value="Unassembled WGS sequence"/>
</dbReference>
<evidence type="ECO:0000313" key="1">
    <source>
        <dbReference type="EMBL" id="KKA17406.1"/>
    </source>
</evidence>
<name>A0A0F4YHQ0_RASE3</name>
<comment type="caution">
    <text evidence="1">The sequence shown here is derived from an EMBL/GenBank/DDBJ whole genome shotgun (WGS) entry which is preliminary data.</text>
</comment>